<keyword evidence="1" id="KW-0812">Transmembrane</keyword>
<dbReference type="Pfam" id="PF04773">
    <property type="entry name" value="FecR"/>
    <property type="match status" value="1"/>
</dbReference>
<dbReference type="PANTHER" id="PTHR30273">
    <property type="entry name" value="PERIPLASMIC SIGNAL SENSOR AND SIGMA FACTOR ACTIVATOR FECR-RELATED"/>
    <property type="match status" value="1"/>
</dbReference>
<dbReference type="Gene3D" id="3.55.50.30">
    <property type="match status" value="1"/>
</dbReference>
<dbReference type="PANTHER" id="PTHR30273:SF2">
    <property type="entry name" value="PROTEIN FECR"/>
    <property type="match status" value="1"/>
</dbReference>
<keyword evidence="1" id="KW-1133">Transmembrane helix</keyword>
<feature type="domain" description="Protein FecR C-terminal" evidence="3">
    <location>
        <begin position="292"/>
        <end position="359"/>
    </location>
</feature>
<dbReference type="EMBL" id="LR590484">
    <property type="protein sequence ID" value="VTR27990.1"/>
    <property type="molecule type" value="Genomic_DNA"/>
</dbReference>
<gene>
    <name evidence="4" type="ORF">NCTC11429_00092</name>
</gene>
<sequence length="365" mass="41069">MEQKNIAEILLKYELGISSAEENQLIESWYEAQQAVEWELDSAEQEDRKNTILLQIQQQLDAKPSSRNPWYRRAAWISAAAAVLLIAFALLFIPRGQSHRDTLAAIDQFKPGQEKAILKLEDGSSIALKGGKSGVKIVNGTAVYLDGSPISAMELQSRKLTVEVPRGGQYQVNLPDGSKVWLNAASTISYPMQFAADKREVLLTGEAYFEVNKNPHKPFIVKSRNQEVKVLGTTFNINSYDNREFVETTLLEGSVDVNQRLLVPGQRSLISKTSIQILPANIEAATAWKKGYFLFDNERLDAILATLSRWYNVDFEYEDSATKQLVFWGSIDKNQSLTKTLTFLESTGQLNFNYRDGKIAVHKIK</sequence>
<dbReference type="InterPro" id="IPR032508">
    <property type="entry name" value="FecR_C"/>
</dbReference>
<dbReference type="Proteomes" id="UP000308196">
    <property type="component" value="Chromosome"/>
</dbReference>
<evidence type="ECO:0000259" key="2">
    <source>
        <dbReference type="Pfam" id="PF04773"/>
    </source>
</evidence>
<feature type="transmembrane region" description="Helical" evidence="1">
    <location>
        <begin position="74"/>
        <end position="93"/>
    </location>
</feature>
<accession>A0A4U9U527</accession>
<dbReference type="InterPro" id="IPR012373">
    <property type="entry name" value="Ferrdict_sens_TM"/>
</dbReference>
<dbReference type="PIRSF" id="PIRSF018266">
    <property type="entry name" value="FecR"/>
    <property type="match status" value="1"/>
</dbReference>
<dbReference type="GO" id="GO:0016989">
    <property type="term" value="F:sigma factor antagonist activity"/>
    <property type="evidence" value="ECO:0007669"/>
    <property type="project" value="TreeGrafter"/>
</dbReference>
<dbReference type="FunFam" id="2.60.120.1440:FF:000001">
    <property type="entry name" value="Putative anti-sigma factor"/>
    <property type="match status" value="1"/>
</dbReference>
<dbReference type="Pfam" id="PF16344">
    <property type="entry name" value="FecR_C"/>
    <property type="match status" value="1"/>
</dbReference>
<dbReference type="RefSeq" id="WP_037534093.1">
    <property type="nucleotide sequence ID" value="NZ_JBPFQZ010000001.1"/>
</dbReference>
<dbReference type="InterPro" id="IPR006860">
    <property type="entry name" value="FecR"/>
</dbReference>
<keyword evidence="1" id="KW-0472">Membrane</keyword>
<dbReference type="KEGG" id="stha:NCTC11429_00092"/>
<reference evidence="4 5" key="1">
    <citation type="submission" date="2019-05" db="EMBL/GenBank/DDBJ databases">
        <authorList>
            <consortium name="Pathogen Informatics"/>
        </authorList>
    </citation>
    <scope>NUCLEOTIDE SEQUENCE [LARGE SCALE GENOMIC DNA]</scope>
    <source>
        <strain evidence="4 5">NCTC11429</strain>
    </source>
</reference>
<dbReference type="GeneID" id="78460930"/>
<name>A0A4U9U527_9SPHI</name>
<evidence type="ECO:0000313" key="4">
    <source>
        <dbReference type="EMBL" id="VTR27990.1"/>
    </source>
</evidence>
<organism evidence="4 5">
    <name type="scientific">Sphingobacterium thalpophilum</name>
    <dbReference type="NCBI Taxonomy" id="259"/>
    <lineage>
        <taxon>Bacteria</taxon>
        <taxon>Pseudomonadati</taxon>
        <taxon>Bacteroidota</taxon>
        <taxon>Sphingobacteriia</taxon>
        <taxon>Sphingobacteriales</taxon>
        <taxon>Sphingobacteriaceae</taxon>
        <taxon>Sphingobacterium</taxon>
    </lineage>
</organism>
<evidence type="ECO:0000313" key="5">
    <source>
        <dbReference type="Proteomes" id="UP000308196"/>
    </source>
</evidence>
<protein>
    <submittedName>
        <fullName evidence="4">Fec operon regulator FecR</fullName>
    </submittedName>
</protein>
<dbReference type="Gene3D" id="2.60.120.1440">
    <property type="match status" value="1"/>
</dbReference>
<dbReference type="AlphaFoldDB" id="A0A4U9U527"/>
<proteinExistence type="predicted"/>
<dbReference type="STRING" id="1123265.GCA_000686625_04855"/>
<evidence type="ECO:0000259" key="3">
    <source>
        <dbReference type="Pfam" id="PF16344"/>
    </source>
</evidence>
<evidence type="ECO:0000256" key="1">
    <source>
        <dbReference type="SAM" id="Phobius"/>
    </source>
</evidence>
<feature type="domain" description="FecR protein" evidence="2">
    <location>
        <begin position="161"/>
        <end position="255"/>
    </location>
</feature>